<dbReference type="AlphaFoldDB" id="A0A1Q9A0Q9"/>
<dbReference type="STRING" id="887144.BJF91_08320"/>
<sequence length="120" mass="13976">MARKRSTGDLKRRIVFEQREEVDRGDGVTVASWIERYRCRAGFVHLRGGETVMADRLQGEHSQVIFVRDCIEARDVETDWRIRDLDTERLFNIRDVTAGEWTDSDRRWIDFLCQSGGVAG</sequence>
<protein>
    <submittedName>
        <fullName evidence="1">Head-tail adaptor</fullName>
    </submittedName>
</protein>
<proteinExistence type="predicted"/>
<dbReference type="OrthoDB" id="7997871at2"/>
<evidence type="ECO:0000313" key="2">
    <source>
        <dbReference type="EMBL" id="OLP48145.1"/>
    </source>
</evidence>
<comment type="caution">
    <text evidence="2">The sequence shown here is derived from an EMBL/GenBank/DDBJ whole genome shotgun (WGS) entry which is preliminary data.</text>
</comment>
<dbReference type="Pfam" id="PF05521">
    <property type="entry name" value="Phage_HCP"/>
    <property type="match status" value="1"/>
</dbReference>
<organism evidence="2 3">
    <name type="scientific">Allorhizobium taibaishanense</name>
    <dbReference type="NCBI Taxonomy" id="887144"/>
    <lineage>
        <taxon>Bacteria</taxon>
        <taxon>Pseudomonadati</taxon>
        <taxon>Pseudomonadota</taxon>
        <taxon>Alphaproteobacteria</taxon>
        <taxon>Hyphomicrobiales</taxon>
        <taxon>Rhizobiaceae</taxon>
        <taxon>Rhizobium/Agrobacterium group</taxon>
        <taxon>Allorhizobium</taxon>
    </lineage>
</organism>
<evidence type="ECO:0000313" key="4">
    <source>
        <dbReference type="Proteomes" id="UP000544107"/>
    </source>
</evidence>
<accession>A0A1Q9A0Q9</accession>
<reference evidence="1 4" key="2">
    <citation type="submission" date="2020-08" db="EMBL/GenBank/DDBJ databases">
        <title>Genomic Encyclopedia of Type Strains, Phase IV (KMG-IV): sequencing the most valuable type-strain genomes for metagenomic binning, comparative biology and taxonomic classification.</title>
        <authorList>
            <person name="Goeker M."/>
        </authorList>
    </citation>
    <scope>NUCLEOTIDE SEQUENCE [LARGE SCALE GENOMIC DNA]</scope>
    <source>
        <strain evidence="1 4">DSM 100021</strain>
    </source>
</reference>
<dbReference type="EMBL" id="MKIN01000024">
    <property type="protein sequence ID" value="OLP48145.1"/>
    <property type="molecule type" value="Genomic_DNA"/>
</dbReference>
<dbReference type="Gene3D" id="2.40.10.270">
    <property type="entry name" value="Bacteriophage SPP1 head-tail adaptor protein"/>
    <property type="match status" value="1"/>
</dbReference>
<gene>
    <name evidence="2" type="ORF">BJF91_08320</name>
    <name evidence="1" type="ORF">GGQ71_002066</name>
</gene>
<dbReference type="EMBL" id="JACIED010000002">
    <property type="protein sequence ID" value="MBB4007803.1"/>
    <property type="molecule type" value="Genomic_DNA"/>
</dbReference>
<dbReference type="InterPro" id="IPR038666">
    <property type="entry name" value="SSP1_head-tail_sf"/>
</dbReference>
<name>A0A1Q9A0Q9_9HYPH</name>
<dbReference type="InterPro" id="IPR008767">
    <property type="entry name" value="Phage_SPP1_head-tail_adaptor"/>
</dbReference>
<reference evidence="2 3" key="1">
    <citation type="submission" date="2016-09" db="EMBL/GenBank/DDBJ databases">
        <title>Rhizobium oryziradicis sp. nov., isolated from the root of rice.</title>
        <authorList>
            <person name="Zhao J."/>
            <person name="Zhang X."/>
        </authorList>
    </citation>
    <scope>NUCLEOTIDE SEQUENCE [LARGE SCALE GENOMIC DNA]</scope>
    <source>
        <strain evidence="2 3">14971</strain>
    </source>
</reference>
<dbReference type="Proteomes" id="UP000544107">
    <property type="component" value="Unassembled WGS sequence"/>
</dbReference>
<dbReference type="Proteomes" id="UP000185598">
    <property type="component" value="Unassembled WGS sequence"/>
</dbReference>
<evidence type="ECO:0000313" key="3">
    <source>
        <dbReference type="Proteomes" id="UP000185598"/>
    </source>
</evidence>
<dbReference type="RefSeq" id="WP_075616198.1">
    <property type="nucleotide sequence ID" value="NZ_JACIED010000002.1"/>
</dbReference>
<keyword evidence="3" id="KW-1185">Reference proteome</keyword>
<evidence type="ECO:0000313" key="1">
    <source>
        <dbReference type="EMBL" id="MBB4007803.1"/>
    </source>
</evidence>